<evidence type="ECO:0000313" key="1">
    <source>
        <dbReference type="EMBL" id="MET4569240.1"/>
    </source>
</evidence>
<evidence type="ECO:0000313" key="2">
    <source>
        <dbReference type="Proteomes" id="UP001549251"/>
    </source>
</evidence>
<dbReference type="Proteomes" id="UP001549251">
    <property type="component" value="Unassembled WGS sequence"/>
</dbReference>
<comment type="caution">
    <text evidence="1">The sequence shown here is derived from an EMBL/GenBank/DDBJ whole genome shotgun (WGS) entry which is preliminary data.</text>
</comment>
<reference evidence="1 2" key="1">
    <citation type="submission" date="2024-06" db="EMBL/GenBank/DDBJ databases">
        <title>Sorghum-associated microbial communities from plants grown in Nebraska, USA.</title>
        <authorList>
            <person name="Schachtman D."/>
        </authorList>
    </citation>
    <scope>NUCLEOTIDE SEQUENCE [LARGE SCALE GENOMIC DNA]</scope>
    <source>
        <strain evidence="1 2">1757</strain>
    </source>
</reference>
<sequence length="99" mass="10801">MHTSFGHAAISVMTGGRRESISRLISAVYDISGWNASYNFRGPLTGETMQLTSRSTKALACGHAPGFTPRADLLRLSPFQRRDRPCVCARLPCSPRSSC</sequence>
<protein>
    <submittedName>
        <fullName evidence="1">Uncharacterized protein</fullName>
    </submittedName>
</protein>
<gene>
    <name evidence="1" type="ORF">ABIE04_001567</name>
</gene>
<accession>A0ABV2PWY9</accession>
<keyword evidence="2" id="KW-1185">Reference proteome</keyword>
<proteinExistence type="predicted"/>
<name>A0ABV2PWY9_9GAMM</name>
<dbReference type="EMBL" id="JBEPSD010000001">
    <property type="protein sequence ID" value="MET4569240.1"/>
    <property type="molecule type" value="Genomic_DNA"/>
</dbReference>
<organism evidence="1 2">
    <name type="scientific">Rhodanobacter soli</name>
    <dbReference type="NCBI Taxonomy" id="590609"/>
    <lineage>
        <taxon>Bacteria</taxon>
        <taxon>Pseudomonadati</taxon>
        <taxon>Pseudomonadota</taxon>
        <taxon>Gammaproteobacteria</taxon>
        <taxon>Lysobacterales</taxon>
        <taxon>Rhodanobacteraceae</taxon>
        <taxon>Rhodanobacter</taxon>
    </lineage>
</organism>